<evidence type="ECO:0000256" key="3">
    <source>
        <dbReference type="ARBA" id="ARBA00022989"/>
    </source>
</evidence>
<comment type="caution">
    <text evidence="6">The sequence shown here is derived from an EMBL/GenBank/DDBJ whole genome shotgun (WGS) entry which is preliminary data.</text>
</comment>
<dbReference type="GO" id="GO:0005886">
    <property type="term" value="C:plasma membrane"/>
    <property type="evidence" value="ECO:0007669"/>
    <property type="project" value="TreeGrafter"/>
</dbReference>
<evidence type="ECO:0000313" key="8">
    <source>
        <dbReference type="Proteomes" id="UP001166674"/>
    </source>
</evidence>
<dbReference type="Pfam" id="PF00002">
    <property type="entry name" value="7tm_2"/>
    <property type="match status" value="1"/>
</dbReference>
<dbReference type="PANTHER" id="PTHR12011:SF455">
    <property type="entry name" value="ADHESION G PROTEIN-COUPLED RECEPTOR E3"/>
    <property type="match status" value="1"/>
</dbReference>
<accession>A0AA41MSD9</accession>
<dbReference type="AlphaFoldDB" id="A0AA41MSD9"/>
<protein>
    <submittedName>
        <fullName evidence="6">Adhesion G protein-coupled receptor E2</fullName>
    </submittedName>
</protein>
<organism evidence="6 8">
    <name type="scientific">Sciurus carolinensis</name>
    <name type="common">Eastern gray squirrel</name>
    <dbReference type="NCBI Taxonomy" id="30640"/>
    <lineage>
        <taxon>Eukaryota</taxon>
        <taxon>Metazoa</taxon>
        <taxon>Chordata</taxon>
        <taxon>Craniata</taxon>
        <taxon>Vertebrata</taxon>
        <taxon>Euteleostomi</taxon>
        <taxon>Mammalia</taxon>
        <taxon>Eutheria</taxon>
        <taxon>Euarchontoglires</taxon>
        <taxon>Glires</taxon>
        <taxon>Rodentia</taxon>
        <taxon>Sciuromorpha</taxon>
        <taxon>Sciuridae</taxon>
        <taxon>Sciurinae</taxon>
        <taxon>Sciurini</taxon>
        <taxon>Sciurus</taxon>
    </lineage>
</organism>
<evidence type="ECO:0000256" key="2">
    <source>
        <dbReference type="ARBA" id="ARBA00022692"/>
    </source>
</evidence>
<dbReference type="InterPro" id="IPR000832">
    <property type="entry name" value="GPCR_2_secretin-like"/>
</dbReference>
<reference evidence="6" key="1">
    <citation type="submission" date="2020-03" db="EMBL/GenBank/DDBJ databases">
        <title>Studies in the Genomics of Life Span.</title>
        <authorList>
            <person name="Glass D."/>
        </authorList>
    </citation>
    <scope>NUCLEOTIDE SEQUENCE</scope>
    <source>
        <strain evidence="6">SUZIE</strain>
        <tissue evidence="6">Muscle</tissue>
    </source>
</reference>
<dbReference type="GO" id="GO:0007189">
    <property type="term" value="P:adenylate cyclase-activating G protein-coupled receptor signaling pathway"/>
    <property type="evidence" value="ECO:0007669"/>
    <property type="project" value="TreeGrafter"/>
</dbReference>
<evidence type="ECO:0000256" key="4">
    <source>
        <dbReference type="ARBA" id="ARBA00023136"/>
    </source>
</evidence>
<keyword evidence="8" id="KW-1185">Reference proteome</keyword>
<evidence type="ECO:0000313" key="6">
    <source>
        <dbReference type="EMBL" id="MBZ3877281.1"/>
    </source>
</evidence>
<keyword evidence="2 5" id="KW-0812">Transmembrane</keyword>
<dbReference type="PANTHER" id="PTHR12011">
    <property type="entry name" value="ADHESION G-PROTEIN COUPLED RECEPTOR"/>
    <property type="match status" value="1"/>
</dbReference>
<dbReference type="Proteomes" id="UP001166674">
    <property type="component" value="Unassembled WGS sequence"/>
</dbReference>
<keyword evidence="4 5" id="KW-0472">Membrane</keyword>
<evidence type="ECO:0000256" key="5">
    <source>
        <dbReference type="SAM" id="Phobius"/>
    </source>
</evidence>
<feature type="transmembrane region" description="Helical" evidence="5">
    <location>
        <begin position="30"/>
        <end position="53"/>
    </location>
</feature>
<sequence>LLTFKATAQLFILGCSWCLGTLQVGPVARIMAYLFTIVNSLQGVFIFLVYCLLSQQVREQYRKWFTRIRRAESESYTLSSRAVTDSSKPSTVGSLPVPRQDVSSPVHRPCFLPSGLHHSCLPVSWPYRIPSPALPSASFPLIIIVSHPYL</sequence>
<comment type="subcellular location">
    <subcellularLocation>
        <location evidence="1">Membrane</location>
        <topology evidence="1">Multi-pass membrane protein</topology>
    </subcellularLocation>
</comment>
<feature type="non-terminal residue" evidence="6">
    <location>
        <position position="1"/>
    </location>
</feature>
<proteinExistence type="predicted"/>
<dbReference type="Gene3D" id="1.20.1070.10">
    <property type="entry name" value="Rhodopsin 7-helix transmembrane proteins"/>
    <property type="match status" value="1"/>
</dbReference>
<dbReference type="GO" id="GO:0004930">
    <property type="term" value="F:G protein-coupled receptor activity"/>
    <property type="evidence" value="ECO:0007669"/>
    <property type="project" value="InterPro"/>
</dbReference>
<dbReference type="EMBL" id="JAATJV010419979">
    <property type="protein sequence ID" value="MBZ3887919.1"/>
    <property type="molecule type" value="Genomic_DNA"/>
</dbReference>
<keyword evidence="3 5" id="KW-1133">Transmembrane helix</keyword>
<gene>
    <name evidence="6" type="ORF">SUZIE_142155</name>
    <name evidence="7" type="ORF">SUZIE_195360</name>
</gene>
<evidence type="ECO:0000313" key="7">
    <source>
        <dbReference type="EMBL" id="MBZ3887919.1"/>
    </source>
</evidence>
<dbReference type="PROSITE" id="PS00650">
    <property type="entry name" value="G_PROTEIN_RECEP_F2_2"/>
    <property type="match status" value="1"/>
</dbReference>
<dbReference type="InterPro" id="IPR017983">
    <property type="entry name" value="GPCR_2_secretin-like_CS"/>
</dbReference>
<dbReference type="EMBL" id="JAATJV010294003">
    <property type="protein sequence ID" value="MBZ3877281.1"/>
    <property type="molecule type" value="Genomic_DNA"/>
</dbReference>
<evidence type="ECO:0000256" key="1">
    <source>
        <dbReference type="ARBA" id="ARBA00004141"/>
    </source>
</evidence>
<keyword evidence="6" id="KW-0675">Receptor</keyword>
<name>A0AA41MSD9_SCICA</name>